<gene>
    <name evidence="1" type="ORF">I4F81_007812</name>
</gene>
<reference evidence="1" key="1">
    <citation type="submission" date="2019-11" db="EMBL/GenBank/DDBJ databases">
        <title>Nori genome reveals adaptations in red seaweeds to the harsh intertidal environment.</title>
        <authorList>
            <person name="Wang D."/>
            <person name="Mao Y."/>
        </authorList>
    </citation>
    <scope>NUCLEOTIDE SEQUENCE</scope>
    <source>
        <tissue evidence="1">Gametophyte</tissue>
    </source>
</reference>
<evidence type="ECO:0000313" key="2">
    <source>
        <dbReference type="Proteomes" id="UP000798662"/>
    </source>
</evidence>
<evidence type="ECO:0000313" key="1">
    <source>
        <dbReference type="EMBL" id="KAK1865279.1"/>
    </source>
</evidence>
<comment type="caution">
    <text evidence="1">The sequence shown here is derived from an EMBL/GenBank/DDBJ whole genome shotgun (WGS) entry which is preliminary data.</text>
</comment>
<organism evidence="1 2">
    <name type="scientific">Pyropia yezoensis</name>
    <name type="common">Susabi-nori</name>
    <name type="synonym">Porphyra yezoensis</name>
    <dbReference type="NCBI Taxonomy" id="2788"/>
    <lineage>
        <taxon>Eukaryota</taxon>
        <taxon>Rhodophyta</taxon>
        <taxon>Bangiophyceae</taxon>
        <taxon>Bangiales</taxon>
        <taxon>Bangiaceae</taxon>
        <taxon>Pyropia</taxon>
    </lineage>
</organism>
<name>A0ACC3C4M2_PYRYE</name>
<accession>A0ACC3C4M2</accession>
<dbReference type="Proteomes" id="UP000798662">
    <property type="component" value="Chromosome 2"/>
</dbReference>
<sequence>MPRHPSSRPASSAVAASPGRRRHGSGGSTRRPRALEIAPAHQPPGREASGGVTALPPQAPPPRPWRHVMASSSSSPIPPPHPPPSLVGPALRAAPALAPSPPSFSWPLPRRGPTRTRRRRSPPPAAPPVTRSPLTSSGCGGPTMTPAGGFPGGYARPPPPAGVPVAVVLVPPRPPSPSRPPPARLPPPHPPLREAPRRRRPPTAPTLTRRAVWMGTPTLPGRPPFFVPAPADGGRPTSTALRRGATCVGGPPRRGGAASVTAASAAASGRCGSMKFRQRGDSRVWKGGGGAGGVVGRWAAALTRRFSRRPAGGHARSAGSLLAWVGLTLGVSWGRGGGEGQRRPPLAGAVPGEMDRPPLPVPTG</sequence>
<keyword evidence="2" id="KW-1185">Reference proteome</keyword>
<dbReference type="EMBL" id="CM020619">
    <property type="protein sequence ID" value="KAK1865279.1"/>
    <property type="molecule type" value="Genomic_DNA"/>
</dbReference>
<proteinExistence type="predicted"/>
<protein>
    <submittedName>
        <fullName evidence="1">Uncharacterized protein</fullName>
    </submittedName>
</protein>